<keyword evidence="2" id="KW-0808">Transferase</keyword>
<dbReference type="InterPro" id="IPR036249">
    <property type="entry name" value="Thioredoxin-like_sf"/>
</dbReference>
<dbReference type="GO" id="GO:0004364">
    <property type="term" value="F:glutathione transferase activity"/>
    <property type="evidence" value="ECO:0007669"/>
    <property type="project" value="TreeGrafter"/>
</dbReference>
<reference evidence="2 3" key="5">
    <citation type="journal article" date="2010" name="Appl. Environ. Microbiol.">
        <title>phrR-like gene praR of Azorhizobium caulinodans ORS571 is essential for symbiosis with Sesbania rostrata and is involved in expression of reb genes.</title>
        <authorList>
            <person name="Akiba N."/>
            <person name="Aono T."/>
            <person name="Toyazaki H."/>
            <person name="Sato S."/>
            <person name="Oyaizu H."/>
        </authorList>
    </citation>
    <scope>NUCLEOTIDE SEQUENCE [LARGE SCALE GENOMIC DNA]</scope>
    <source>
        <strain evidence="3">ATCC 43989 / DSM 5975 / JCM 20966 / LMG 6465 / NBRC 14845 / NCIMB 13405 / ORS 571</strain>
    </source>
</reference>
<dbReference type="PANTHER" id="PTHR42673">
    <property type="entry name" value="MALEYLACETOACETATE ISOMERASE"/>
    <property type="match status" value="1"/>
</dbReference>
<organism evidence="2 3">
    <name type="scientific">Azorhizobium caulinodans (strain ATCC 43989 / DSM 5975 / JCM 20966 / LMG 6465 / NBRC 14845 / NCIMB 13405 / ORS 571)</name>
    <dbReference type="NCBI Taxonomy" id="438753"/>
    <lineage>
        <taxon>Bacteria</taxon>
        <taxon>Pseudomonadati</taxon>
        <taxon>Pseudomonadota</taxon>
        <taxon>Alphaproteobacteria</taxon>
        <taxon>Hyphomicrobiales</taxon>
        <taxon>Xanthobacteraceae</taxon>
        <taxon>Azorhizobium</taxon>
    </lineage>
</organism>
<dbReference type="GO" id="GO:0006749">
    <property type="term" value="P:glutathione metabolic process"/>
    <property type="evidence" value="ECO:0007669"/>
    <property type="project" value="TreeGrafter"/>
</dbReference>
<proteinExistence type="predicted"/>
<dbReference type="Proteomes" id="UP000000270">
    <property type="component" value="Chromosome"/>
</dbReference>
<dbReference type="eggNOG" id="COG0625">
    <property type="taxonomic scope" value="Bacteria"/>
</dbReference>
<evidence type="ECO:0000313" key="2">
    <source>
        <dbReference type="EMBL" id="BAF88828.1"/>
    </source>
</evidence>
<dbReference type="InterPro" id="IPR036282">
    <property type="entry name" value="Glutathione-S-Trfase_C_sf"/>
</dbReference>
<dbReference type="InterPro" id="IPR004045">
    <property type="entry name" value="Glutathione_S-Trfase_N"/>
</dbReference>
<reference evidence="2 3" key="4">
    <citation type="journal article" date="2009" name="Appl. Environ. Microbiol.">
        <title>Comparative genome-wide transcriptional profiling of Azorhizobium caulinodans ORS571 grown under free-living and symbiotic conditions.</title>
        <authorList>
            <person name="Tsukada S."/>
            <person name="Aono T."/>
            <person name="Akiba N."/>
            <person name="Lee KB."/>
            <person name="Liu CT."/>
            <person name="Toyazaki H."/>
            <person name="Oyaizu H."/>
        </authorList>
    </citation>
    <scope>NUCLEOTIDE SEQUENCE [LARGE SCALE GENOMIC DNA]</scope>
    <source>
        <strain evidence="3">ATCC 43989 / DSM 5975 / JCM 20966 / LMG 6465 / NBRC 14845 / NCIMB 13405 / ORS 571</strain>
    </source>
</reference>
<feature type="domain" description="GST N-terminal" evidence="1">
    <location>
        <begin position="3"/>
        <end position="83"/>
    </location>
</feature>
<dbReference type="Gene3D" id="3.40.30.10">
    <property type="entry name" value="Glutaredoxin"/>
    <property type="match status" value="1"/>
</dbReference>
<dbReference type="EMBL" id="AP009384">
    <property type="protein sequence ID" value="BAF88828.1"/>
    <property type="molecule type" value="Genomic_DNA"/>
</dbReference>
<sequence length="223" mass="24273">MAYRLIIANKTYSSWSLRPWLALAAADIPFTEELVPLGSDAFQARLAGLGTAGRVPVLIDGEAVVWESLAIISYVAERHPEAGLWPQDPLARAMAQAISAEMHASFGALRNALPMNLARPVEPRPIDAPVRKDVDRICALWTAARARFGGAGPFLFGAFGAADAMYAPVATRLRTYGVALDPVSAVYVDAIHAHPAFVRWREAALQESWVVAEDEIDWPTVKR</sequence>
<dbReference type="RefSeq" id="WP_012171354.1">
    <property type="nucleotide sequence ID" value="NC_009937.1"/>
</dbReference>
<dbReference type="GO" id="GO:0016034">
    <property type="term" value="F:maleylacetoacetate isomerase activity"/>
    <property type="evidence" value="ECO:0007669"/>
    <property type="project" value="TreeGrafter"/>
</dbReference>
<dbReference type="Pfam" id="PF13409">
    <property type="entry name" value="GST_N_2"/>
    <property type="match status" value="1"/>
</dbReference>
<reference evidence="3" key="2">
    <citation type="submission" date="2007-04" db="EMBL/GenBank/DDBJ databases">
        <title>Complete genome sequence of the nitrogen-fixing bacterium Azorhizobium caulinodans ORS571.</title>
        <authorList>
            <person name="Lee K.B."/>
            <person name="Backer P.D."/>
            <person name="Aono T."/>
            <person name="Liu C.T."/>
            <person name="Suzuki S."/>
            <person name="Suzuki T."/>
            <person name="Kaneko T."/>
            <person name="Yamada M."/>
            <person name="Tabata S."/>
            <person name="Kupfer D.M."/>
            <person name="Najar F.Z."/>
            <person name="Wiley G.B."/>
            <person name="Roe B."/>
            <person name="Binnewies T."/>
            <person name="Ussery D."/>
            <person name="Vereecke D."/>
            <person name="Gevers D."/>
            <person name="Holsters M."/>
            <person name="Oyaizu H."/>
        </authorList>
    </citation>
    <scope>NUCLEOTIDE SEQUENCE [LARGE SCALE GENOMIC DNA]</scope>
    <source>
        <strain evidence="3">ATCC 43989 / DSM 5975 / JCM 20966 / LMG 6465 / NBRC 14845 / NCIMB 13405 / ORS 571</strain>
    </source>
</reference>
<keyword evidence="3" id="KW-1185">Reference proteome</keyword>
<gene>
    <name evidence="2" type="ordered locus">AZC_2830</name>
</gene>
<dbReference type="STRING" id="438753.AZC_2830"/>
<dbReference type="PROSITE" id="PS50404">
    <property type="entry name" value="GST_NTER"/>
    <property type="match status" value="1"/>
</dbReference>
<dbReference type="SUPFAM" id="SSF52833">
    <property type="entry name" value="Thioredoxin-like"/>
    <property type="match status" value="1"/>
</dbReference>
<evidence type="ECO:0000313" key="3">
    <source>
        <dbReference type="Proteomes" id="UP000000270"/>
    </source>
</evidence>
<dbReference type="Gene3D" id="1.20.1050.10">
    <property type="match status" value="1"/>
</dbReference>
<dbReference type="CDD" id="cd03043">
    <property type="entry name" value="GST_N_1"/>
    <property type="match status" value="1"/>
</dbReference>
<reference evidence="2 3" key="6">
    <citation type="journal article" date="2011" name="Appl. Environ. Microbiol.">
        <title>Involvement of the azorhizobial chromosome partition gene (parA) in the onset of bacteroid differentiation during Sesbania rostrata stem nodule development.</title>
        <authorList>
            <person name="Liu CT."/>
            <person name="Lee KB."/>
            <person name="Wang YS."/>
            <person name="Peng MH."/>
            <person name="Lee KT."/>
            <person name="Suzuki S."/>
            <person name="Suzuki T."/>
            <person name="Oyaizu H."/>
        </authorList>
    </citation>
    <scope>NUCLEOTIDE SEQUENCE [LARGE SCALE GENOMIC DNA]</scope>
    <source>
        <strain evidence="3">ATCC 43989 / DSM 5975 / JCM 20966 / LMG 6465 / NBRC 14845 / NCIMB 13405 / ORS 571</strain>
    </source>
</reference>
<name>A8I9T7_AZOC5</name>
<dbReference type="AlphaFoldDB" id="A8I9T7"/>
<accession>A8I9T7</accession>
<reference evidence="2 3" key="3">
    <citation type="journal article" date="2008" name="BMC Genomics">
        <title>The genome of the versatile nitrogen fixer Azorhizobium caulinodans ORS571.</title>
        <authorList>
            <person name="Lee KB."/>
            <person name="Backer P.D."/>
            <person name="Aono T."/>
            <person name="Liu CT."/>
            <person name="Suzuki S."/>
            <person name="Suzuki T."/>
            <person name="Kaneko T."/>
            <person name="Yamada M."/>
            <person name="Tabata S."/>
            <person name="Kupfer D.M."/>
            <person name="Najar F.Z."/>
            <person name="Wiley G.B."/>
            <person name="Roe B."/>
            <person name="Binnewies T.T."/>
            <person name="Ussery D.W."/>
            <person name="D'Haeze W."/>
            <person name="Herder J.D."/>
            <person name="Gevers D."/>
            <person name="Vereecke D."/>
            <person name="Holsters M."/>
            <person name="Oyaizu H."/>
        </authorList>
    </citation>
    <scope>NUCLEOTIDE SEQUENCE [LARGE SCALE GENOMIC DNA]</scope>
    <source>
        <strain evidence="3">ATCC 43989 / DSM 5975 / JCM 20966 / LMG 6465 / NBRC 14845 / NCIMB 13405 / ORS 571</strain>
    </source>
</reference>
<dbReference type="GO" id="GO:0006559">
    <property type="term" value="P:L-phenylalanine catabolic process"/>
    <property type="evidence" value="ECO:0007669"/>
    <property type="project" value="TreeGrafter"/>
</dbReference>
<dbReference type="KEGG" id="azc:AZC_2830"/>
<reference evidence="2 3" key="1">
    <citation type="journal article" date="2007" name="Appl. Environ. Microbiol.">
        <title>Rhizobial factors required for stem nodule maturation and maintenance in Sesbania rostrata-Azorhizobium caulinodans ORS571 symbiosis.</title>
        <authorList>
            <person name="Suzuki S."/>
            <person name="Aono T."/>
            <person name="Lee KB."/>
            <person name="Suzuki T."/>
            <person name="Liu CT."/>
            <person name="Miwa H."/>
            <person name="Wakao S."/>
            <person name="Iki T."/>
            <person name="Oyaizu H."/>
        </authorList>
    </citation>
    <scope>NUCLEOTIDE SEQUENCE [LARGE SCALE GENOMIC DNA]</scope>
    <source>
        <strain evidence="3">ATCC 43989 / DSM 5975 / JCM 20966 / LMG 6465 / NBRC 14845 / NCIMB 13405 / ORS 571</strain>
    </source>
</reference>
<dbReference type="HOGENOM" id="CLU_070658_0_0_5"/>
<dbReference type="PANTHER" id="PTHR42673:SF4">
    <property type="entry name" value="MALEYLACETOACETATE ISOMERASE"/>
    <property type="match status" value="1"/>
</dbReference>
<dbReference type="CDD" id="cd03194">
    <property type="entry name" value="GST_C_3"/>
    <property type="match status" value="1"/>
</dbReference>
<dbReference type="SFLD" id="SFLDS00019">
    <property type="entry name" value="Glutathione_Transferase_(cytos"/>
    <property type="match status" value="1"/>
</dbReference>
<protein>
    <submittedName>
        <fullName evidence="2">Putative glutathione S-transferase</fullName>
    </submittedName>
</protein>
<dbReference type="SUPFAM" id="SSF47616">
    <property type="entry name" value="GST C-terminal domain-like"/>
    <property type="match status" value="1"/>
</dbReference>
<dbReference type="InterPro" id="IPR040079">
    <property type="entry name" value="Glutathione_S-Trfase"/>
</dbReference>
<dbReference type="Pfam" id="PF13410">
    <property type="entry name" value="GST_C_2"/>
    <property type="match status" value="1"/>
</dbReference>
<evidence type="ECO:0000259" key="1">
    <source>
        <dbReference type="PROSITE" id="PS50404"/>
    </source>
</evidence>